<dbReference type="SUPFAM" id="SSF54523">
    <property type="entry name" value="Pili subunits"/>
    <property type="match status" value="1"/>
</dbReference>
<name>A0A7C4RNY8_9BACT</name>
<dbReference type="AlphaFoldDB" id="A0A7C4RNY8"/>
<keyword evidence="1" id="KW-0472">Membrane</keyword>
<keyword evidence="1" id="KW-0812">Transmembrane</keyword>
<sequence length="190" mass="20744">MDGGGARYAMVIHRENGLPYMDRIFISGGDDRNPIHCMGQRNKQGGFTLVELLVVLVLMALALGLAFQSIGKTSDVKQAKIFAGELTNLLRKARASAVNTGGPFDVRISLPERLCRMEEVELDIPEPLRVEVRRIRFEENGDAVIRFHPDGGSSGGEILVYGPDGFVTGIRVDLFTGAIQKARETDDSLG</sequence>
<evidence type="ECO:0000313" key="2">
    <source>
        <dbReference type="EMBL" id="HGU33115.1"/>
    </source>
</evidence>
<feature type="transmembrane region" description="Helical" evidence="1">
    <location>
        <begin position="46"/>
        <end position="67"/>
    </location>
</feature>
<comment type="caution">
    <text evidence="2">The sequence shown here is derived from an EMBL/GenBank/DDBJ whole genome shotgun (WGS) entry which is preliminary data.</text>
</comment>
<dbReference type="NCBIfam" id="TIGR02532">
    <property type="entry name" value="IV_pilin_GFxxxE"/>
    <property type="match status" value="1"/>
</dbReference>
<dbReference type="EMBL" id="DSUH01000226">
    <property type="protein sequence ID" value="HGU33115.1"/>
    <property type="molecule type" value="Genomic_DNA"/>
</dbReference>
<gene>
    <name evidence="2" type="ORF">ENS29_09695</name>
</gene>
<protein>
    <submittedName>
        <fullName evidence="2">Prepilin-type N-terminal cleavage/methylation domain-containing protein</fullName>
    </submittedName>
</protein>
<dbReference type="InterPro" id="IPR045584">
    <property type="entry name" value="Pilin-like"/>
</dbReference>
<accession>A0A7C4RNY8</accession>
<organism evidence="2">
    <name type="scientific">Desulfatirhabdium butyrativorans</name>
    <dbReference type="NCBI Taxonomy" id="340467"/>
    <lineage>
        <taxon>Bacteria</taxon>
        <taxon>Pseudomonadati</taxon>
        <taxon>Thermodesulfobacteriota</taxon>
        <taxon>Desulfobacteria</taxon>
        <taxon>Desulfobacterales</taxon>
        <taxon>Desulfatirhabdiaceae</taxon>
        <taxon>Desulfatirhabdium</taxon>
    </lineage>
</organism>
<dbReference type="InterPro" id="IPR012902">
    <property type="entry name" value="N_methyl_site"/>
</dbReference>
<evidence type="ECO:0000256" key="1">
    <source>
        <dbReference type="SAM" id="Phobius"/>
    </source>
</evidence>
<dbReference type="PROSITE" id="PS00409">
    <property type="entry name" value="PROKAR_NTER_METHYL"/>
    <property type="match status" value="1"/>
</dbReference>
<proteinExistence type="predicted"/>
<dbReference type="Pfam" id="PF07963">
    <property type="entry name" value="N_methyl"/>
    <property type="match status" value="1"/>
</dbReference>
<reference evidence="2" key="1">
    <citation type="journal article" date="2020" name="mSystems">
        <title>Genome- and Community-Level Interaction Insights into Carbon Utilization and Element Cycling Functions of Hydrothermarchaeota in Hydrothermal Sediment.</title>
        <authorList>
            <person name="Zhou Z."/>
            <person name="Liu Y."/>
            <person name="Xu W."/>
            <person name="Pan J."/>
            <person name="Luo Z.H."/>
            <person name="Li M."/>
        </authorList>
    </citation>
    <scope>NUCLEOTIDE SEQUENCE [LARGE SCALE GENOMIC DNA]</scope>
    <source>
        <strain evidence="2">SpSt-477</strain>
    </source>
</reference>
<keyword evidence="1" id="KW-1133">Transmembrane helix</keyword>